<accession>A0AAV2RUE8</accession>
<organism evidence="1 2">
    <name type="scientific">Meganyctiphanes norvegica</name>
    <name type="common">Northern krill</name>
    <name type="synonym">Thysanopoda norvegica</name>
    <dbReference type="NCBI Taxonomy" id="48144"/>
    <lineage>
        <taxon>Eukaryota</taxon>
        <taxon>Metazoa</taxon>
        <taxon>Ecdysozoa</taxon>
        <taxon>Arthropoda</taxon>
        <taxon>Crustacea</taxon>
        <taxon>Multicrustacea</taxon>
        <taxon>Malacostraca</taxon>
        <taxon>Eumalacostraca</taxon>
        <taxon>Eucarida</taxon>
        <taxon>Euphausiacea</taxon>
        <taxon>Euphausiidae</taxon>
        <taxon>Meganyctiphanes</taxon>
    </lineage>
</organism>
<proteinExistence type="predicted"/>
<evidence type="ECO:0000313" key="1">
    <source>
        <dbReference type="EMBL" id="CAL4141029.1"/>
    </source>
</evidence>
<comment type="caution">
    <text evidence="1">The sequence shown here is derived from an EMBL/GenBank/DDBJ whole genome shotgun (WGS) entry which is preliminary data.</text>
</comment>
<dbReference type="Proteomes" id="UP001497623">
    <property type="component" value="Unassembled WGS sequence"/>
</dbReference>
<dbReference type="AlphaFoldDB" id="A0AAV2RUE8"/>
<protein>
    <submittedName>
        <fullName evidence="1">Uncharacterized protein</fullName>
    </submittedName>
</protein>
<sequence>MQGETERKLGPLQKELALNRDTEDRYSTQDYGLITLFADSSIEFAGNLVKMGENDQGAINARSISSQWLNHLENFVESYETLGTQLEEEKVEWQIHETVVLLKHWLGILPEQRDEMHTIIAACPDGESKTNLAKYINDNYRYEIRITARLSAADNFISLRRDRNRVEANRDAAPEGAGAVVRAGNHLTRLSMEPFDGDLTNYEEWQTNTKSLLRGISDESIKVRRIKDCLTGRAKLYVGNTGAHLMTESSLWSHLDYRYKDKWAGNLELANQILALLRNPLTSIGDLVEFHDKFRNLDLKAEQKNYSREFFATTLFLAALPDTIRSDIVKAVTVDYPDKHLFLWSDLGKHTHRLLEEIAKNHEMSDPIDHLVYSNFAHTARREIPGKGSGKLDQKYSNKGNNICLFCGMNHKATVCYKVNTINARKKKMQETPNVCFSCLLAHKGAHRSFSTPSTCESNGGKCCGVTYILSRVTRGGMGMFLPFISFYA</sequence>
<dbReference type="EMBL" id="CAXKWB010032374">
    <property type="protein sequence ID" value="CAL4141029.1"/>
    <property type="molecule type" value="Genomic_DNA"/>
</dbReference>
<gene>
    <name evidence="1" type="ORF">MNOR_LOCUS28782</name>
</gene>
<keyword evidence="2" id="KW-1185">Reference proteome</keyword>
<reference evidence="1 2" key="1">
    <citation type="submission" date="2024-05" db="EMBL/GenBank/DDBJ databases">
        <authorList>
            <person name="Wallberg A."/>
        </authorList>
    </citation>
    <scope>NUCLEOTIDE SEQUENCE [LARGE SCALE GENOMIC DNA]</scope>
</reference>
<name>A0AAV2RUE8_MEGNR</name>
<evidence type="ECO:0000313" key="2">
    <source>
        <dbReference type="Proteomes" id="UP001497623"/>
    </source>
</evidence>
<feature type="non-terminal residue" evidence="1">
    <location>
        <position position="489"/>
    </location>
</feature>